<dbReference type="PROSITE" id="PS50109">
    <property type="entry name" value="HIS_KIN"/>
    <property type="match status" value="1"/>
</dbReference>
<evidence type="ECO:0000256" key="5">
    <source>
        <dbReference type="SAM" id="Coils"/>
    </source>
</evidence>
<dbReference type="Proteomes" id="UP000199559">
    <property type="component" value="Unassembled WGS sequence"/>
</dbReference>
<dbReference type="PANTHER" id="PTHR45339:SF3">
    <property type="entry name" value="HISTIDINE KINASE"/>
    <property type="match status" value="1"/>
</dbReference>
<reference evidence="10" key="1">
    <citation type="submission" date="2016-10" db="EMBL/GenBank/DDBJ databases">
        <authorList>
            <person name="Varghese N."/>
            <person name="Submissions S."/>
        </authorList>
    </citation>
    <scope>NUCLEOTIDE SEQUENCE [LARGE SCALE GENOMIC DNA]</scope>
    <source>
        <strain evidence="10">DSM 28881</strain>
    </source>
</reference>
<dbReference type="EMBL" id="FORM01000005">
    <property type="protein sequence ID" value="SFJ21335.1"/>
    <property type="molecule type" value="Genomic_DNA"/>
</dbReference>
<gene>
    <name evidence="9" type="ORF">SAMN05443431_105135</name>
</gene>
<name>A0A1I3PIH3_9FLAO</name>
<feature type="domain" description="Response regulatory" evidence="8">
    <location>
        <begin position="638"/>
        <end position="752"/>
    </location>
</feature>
<dbReference type="InterPro" id="IPR011990">
    <property type="entry name" value="TPR-like_helical_dom_sf"/>
</dbReference>
<dbReference type="InterPro" id="IPR005467">
    <property type="entry name" value="His_kinase_dom"/>
</dbReference>
<dbReference type="CDD" id="cd17546">
    <property type="entry name" value="REC_hyHK_CKI1_RcsC-like"/>
    <property type="match status" value="1"/>
</dbReference>
<dbReference type="SMART" id="SM00388">
    <property type="entry name" value="HisKA"/>
    <property type="match status" value="1"/>
</dbReference>
<dbReference type="SUPFAM" id="SSF52172">
    <property type="entry name" value="CheY-like"/>
    <property type="match status" value="1"/>
</dbReference>
<dbReference type="EC" id="2.7.13.3" evidence="2"/>
<proteinExistence type="predicted"/>
<feature type="coiled-coil region" evidence="5">
    <location>
        <begin position="303"/>
        <end position="337"/>
    </location>
</feature>
<sequence>MTNLTKTLFFLIFFYSISGRSQSEIPNIGPDLTSYTAINESLPKISKDSTNAEIIKHVEATIAWMTEEHYKSSYAPSLIYSDTALYLAKKTDSTKYLHDLRTVIGNTMLRIKDTARAKVLFLKSFEEAKVSNDSTVLLRFINNLANVYYFTDYKKKAADKYIESIGIAKRLKDTTRLFVIHHNVARIYNEIEDPVNSSFYIKETERYLNDLGNPPHYLSSHIHNQGQMLLLLNKPDEAILKFKETIRICEGTEFVDALIEGYEGYRKALEVKKDYKGIYEVDKLLSLYDDKKEKDVENNIIEAVTAELNVERYKEQIKSKELEKQLLEQKAEQKNGLLFIVFLIIFLLLIILVISYLSSEKRQVLVKDLKLKNSQYLVAKEESEYLAKSKEKFFATISHELRTPLYGVVGISSILLEDKALNGHKEDLKTLKFSANYLLALINDLLQFNKIENKFFTKEESTFNLKDQISIIVSSFEYIRLQHNNEINIQVSEEVPPLLKGNLIRLSQVLMNLVGNACKFTERGVIDVIVNAKAKTDTVVEVEFIIKDTGPGIEASKLSSIFDEFSQVNAIPNSYQGTGLGLPIVKKLLEQAGSEIVVESDLGKGCTFKFTLPLKIEVAQEQEMIAPIIDLKLLNNKRILIVEDNRINQIVTKKILKISNVQCDIAENGDEAIAKVKENTYDLILMDINMPVKNGIDATREIRLFNKTVPIIALTAVEIEEERVLVFESGMNDIIVKPYDLDYFKRTIIKNILSASNSTQKRTA</sequence>
<dbReference type="Gene3D" id="1.10.287.130">
    <property type="match status" value="1"/>
</dbReference>
<dbReference type="STRING" id="1144750.SAMN05443431_105135"/>
<dbReference type="PRINTS" id="PR00344">
    <property type="entry name" value="BCTRLSENSOR"/>
</dbReference>
<dbReference type="Pfam" id="PF00512">
    <property type="entry name" value="HisKA"/>
    <property type="match status" value="1"/>
</dbReference>
<dbReference type="SUPFAM" id="SSF48452">
    <property type="entry name" value="TPR-like"/>
    <property type="match status" value="1"/>
</dbReference>
<evidence type="ECO:0000256" key="2">
    <source>
        <dbReference type="ARBA" id="ARBA00012438"/>
    </source>
</evidence>
<dbReference type="InterPro" id="IPR036097">
    <property type="entry name" value="HisK_dim/P_sf"/>
</dbReference>
<dbReference type="Gene3D" id="3.30.565.10">
    <property type="entry name" value="Histidine kinase-like ATPase, C-terminal domain"/>
    <property type="match status" value="1"/>
</dbReference>
<feature type="modified residue" description="4-aspartylphosphate" evidence="4">
    <location>
        <position position="687"/>
    </location>
</feature>
<protein>
    <recommendedName>
        <fullName evidence="2">histidine kinase</fullName>
        <ecNumber evidence="2">2.7.13.3</ecNumber>
    </recommendedName>
</protein>
<dbReference type="Gene3D" id="3.40.50.2300">
    <property type="match status" value="1"/>
</dbReference>
<dbReference type="InterPro" id="IPR004358">
    <property type="entry name" value="Sig_transdc_His_kin-like_C"/>
</dbReference>
<evidence type="ECO:0000256" key="1">
    <source>
        <dbReference type="ARBA" id="ARBA00000085"/>
    </source>
</evidence>
<evidence type="ECO:0000259" key="8">
    <source>
        <dbReference type="PROSITE" id="PS50110"/>
    </source>
</evidence>
<dbReference type="PROSITE" id="PS50110">
    <property type="entry name" value="RESPONSE_REGULATORY"/>
    <property type="match status" value="1"/>
</dbReference>
<organism evidence="9 10">
    <name type="scientific">Olleya namhaensis</name>
    <dbReference type="NCBI Taxonomy" id="1144750"/>
    <lineage>
        <taxon>Bacteria</taxon>
        <taxon>Pseudomonadati</taxon>
        <taxon>Bacteroidota</taxon>
        <taxon>Flavobacteriia</taxon>
        <taxon>Flavobacteriales</taxon>
        <taxon>Flavobacteriaceae</taxon>
    </lineage>
</organism>
<dbReference type="InterPro" id="IPR003661">
    <property type="entry name" value="HisK_dim/P_dom"/>
</dbReference>
<evidence type="ECO:0000313" key="10">
    <source>
        <dbReference type="Proteomes" id="UP000199559"/>
    </source>
</evidence>
<dbReference type="InterPro" id="IPR036890">
    <property type="entry name" value="HATPase_C_sf"/>
</dbReference>
<keyword evidence="5" id="KW-0175">Coiled coil</keyword>
<keyword evidence="6" id="KW-0472">Membrane</keyword>
<keyword evidence="6" id="KW-1133">Transmembrane helix</keyword>
<dbReference type="Pfam" id="PF00072">
    <property type="entry name" value="Response_reg"/>
    <property type="match status" value="1"/>
</dbReference>
<dbReference type="PANTHER" id="PTHR45339">
    <property type="entry name" value="HYBRID SIGNAL TRANSDUCTION HISTIDINE KINASE J"/>
    <property type="match status" value="1"/>
</dbReference>
<dbReference type="AlphaFoldDB" id="A0A1I3PIH3"/>
<evidence type="ECO:0000256" key="4">
    <source>
        <dbReference type="PROSITE-ProRule" id="PRU00169"/>
    </source>
</evidence>
<evidence type="ECO:0000313" key="9">
    <source>
        <dbReference type="EMBL" id="SFJ21335.1"/>
    </source>
</evidence>
<dbReference type="InterPro" id="IPR011006">
    <property type="entry name" value="CheY-like_superfamily"/>
</dbReference>
<keyword evidence="9" id="KW-0418">Kinase</keyword>
<dbReference type="RefSeq" id="WP_090839778.1">
    <property type="nucleotide sequence ID" value="NZ_FORM01000005.1"/>
</dbReference>
<dbReference type="SUPFAM" id="SSF47384">
    <property type="entry name" value="Homodimeric domain of signal transducing histidine kinase"/>
    <property type="match status" value="1"/>
</dbReference>
<evidence type="ECO:0000256" key="6">
    <source>
        <dbReference type="SAM" id="Phobius"/>
    </source>
</evidence>
<dbReference type="CDD" id="cd16922">
    <property type="entry name" value="HATPase_EvgS-ArcB-TorS-like"/>
    <property type="match status" value="1"/>
</dbReference>
<keyword evidence="10" id="KW-1185">Reference proteome</keyword>
<dbReference type="SMART" id="SM00387">
    <property type="entry name" value="HATPase_c"/>
    <property type="match status" value="1"/>
</dbReference>
<accession>A0A1I3PIH3</accession>
<dbReference type="InterPro" id="IPR003594">
    <property type="entry name" value="HATPase_dom"/>
</dbReference>
<dbReference type="Gene3D" id="1.25.40.10">
    <property type="entry name" value="Tetratricopeptide repeat domain"/>
    <property type="match status" value="1"/>
</dbReference>
<evidence type="ECO:0000256" key="3">
    <source>
        <dbReference type="ARBA" id="ARBA00022553"/>
    </source>
</evidence>
<feature type="domain" description="Histidine kinase" evidence="7">
    <location>
        <begin position="396"/>
        <end position="616"/>
    </location>
</feature>
<evidence type="ECO:0000259" key="7">
    <source>
        <dbReference type="PROSITE" id="PS50109"/>
    </source>
</evidence>
<dbReference type="GO" id="GO:0000155">
    <property type="term" value="F:phosphorelay sensor kinase activity"/>
    <property type="evidence" value="ECO:0007669"/>
    <property type="project" value="InterPro"/>
</dbReference>
<keyword evidence="9" id="KW-0808">Transferase</keyword>
<keyword evidence="3 4" id="KW-0597">Phosphoprotein</keyword>
<dbReference type="SUPFAM" id="SSF55874">
    <property type="entry name" value="ATPase domain of HSP90 chaperone/DNA topoisomerase II/histidine kinase"/>
    <property type="match status" value="1"/>
</dbReference>
<dbReference type="InterPro" id="IPR001789">
    <property type="entry name" value="Sig_transdc_resp-reg_receiver"/>
</dbReference>
<keyword evidence="6" id="KW-0812">Transmembrane</keyword>
<feature type="transmembrane region" description="Helical" evidence="6">
    <location>
        <begin position="336"/>
        <end position="357"/>
    </location>
</feature>
<dbReference type="SMART" id="SM00448">
    <property type="entry name" value="REC"/>
    <property type="match status" value="1"/>
</dbReference>
<comment type="catalytic activity">
    <reaction evidence="1">
        <text>ATP + protein L-histidine = ADP + protein N-phospho-L-histidine.</text>
        <dbReference type="EC" id="2.7.13.3"/>
    </reaction>
</comment>
<dbReference type="Pfam" id="PF02518">
    <property type="entry name" value="HATPase_c"/>
    <property type="match status" value="1"/>
</dbReference>
<dbReference type="CDD" id="cd00082">
    <property type="entry name" value="HisKA"/>
    <property type="match status" value="1"/>
</dbReference>